<dbReference type="Gene3D" id="2.60.120.10">
    <property type="entry name" value="Jelly Rolls"/>
    <property type="match status" value="1"/>
</dbReference>
<sequence length="149" mass="16640">MDRTATADHNPGVRGAMLADINQIDWVTLAEGVKFKLLRYCEVTGDWVLYVQLQPGVKFTRHKHITPAEFFITKGVLKFERGEAGAGVYGYEEIGEIHEEAGGDEVTEFLYIGHGPVSYLDENDNTLFIGDLAFFKSAWEGNVPENIVD</sequence>
<dbReference type="InterPro" id="IPR014710">
    <property type="entry name" value="RmlC-like_jellyroll"/>
</dbReference>
<accession>A0A095VQI0</accession>
<name>A0A095VQI0_9GAMM</name>
<dbReference type="InterPro" id="IPR011051">
    <property type="entry name" value="RmlC_Cupin_sf"/>
</dbReference>
<dbReference type="OrthoDB" id="9801227at2"/>
<organism evidence="2 3">
    <name type="scientific">Pseudohaliea rubra DSM 19751</name>
    <dbReference type="NCBI Taxonomy" id="1265313"/>
    <lineage>
        <taxon>Bacteria</taxon>
        <taxon>Pseudomonadati</taxon>
        <taxon>Pseudomonadota</taxon>
        <taxon>Gammaproteobacteria</taxon>
        <taxon>Cellvibrionales</taxon>
        <taxon>Halieaceae</taxon>
        <taxon>Pseudohaliea</taxon>
    </lineage>
</organism>
<evidence type="ECO:0000313" key="3">
    <source>
        <dbReference type="Proteomes" id="UP000029640"/>
    </source>
</evidence>
<dbReference type="InterPro" id="IPR025979">
    <property type="entry name" value="ChrR-like_cupin_dom"/>
</dbReference>
<reference evidence="2 3" key="1">
    <citation type="journal article" date="2014" name="Genome Announc.">
        <title>Genome Sequence of Gammaproteobacterial Pseudohaliea rubra Type Strain DSM 19751, Isolated from Coastal Seawater of the Mediterranean Sea.</title>
        <authorList>
            <person name="Spring S."/>
            <person name="Fiebig A."/>
            <person name="Riedel T."/>
            <person name="Goker M."/>
            <person name="Klenk H.P."/>
        </authorList>
    </citation>
    <scope>NUCLEOTIDE SEQUENCE [LARGE SCALE GENOMIC DNA]</scope>
    <source>
        <strain evidence="2 3">DSM 19751</strain>
    </source>
</reference>
<keyword evidence="3" id="KW-1185">Reference proteome</keyword>
<dbReference type="RefSeq" id="WP_035517542.1">
    <property type="nucleotide sequence ID" value="NZ_KN234782.1"/>
</dbReference>
<dbReference type="eggNOG" id="COG1917">
    <property type="taxonomic scope" value="Bacteria"/>
</dbReference>
<dbReference type="STRING" id="1265313.HRUBRA_01706"/>
<comment type="caution">
    <text evidence="2">The sequence shown here is derived from an EMBL/GenBank/DDBJ whole genome shotgun (WGS) entry which is preliminary data.</text>
</comment>
<protein>
    <recommendedName>
        <fullName evidence="1">ChrR-like cupin domain-containing protein</fullName>
    </recommendedName>
</protein>
<gene>
    <name evidence="2" type="ORF">HRUBRA_01706</name>
</gene>
<proteinExistence type="predicted"/>
<evidence type="ECO:0000259" key="1">
    <source>
        <dbReference type="Pfam" id="PF12973"/>
    </source>
</evidence>
<dbReference type="EMBL" id="AUVB01000051">
    <property type="protein sequence ID" value="KGE03712.1"/>
    <property type="molecule type" value="Genomic_DNA"/>
</dbReference>
<evidence type="ECO:0000313" key="2">
    <source>
        <dbReference type="EMBL" id="KGE03712.1"/>
    </source>
</evidence>
<dbReference type="AlphaFoldDB" id="A0A095VQI0"/>
<dbReference type="SUPFAM" id="SSF51182">
    <property type="entry name" value="RmlC-like cupins"/>
    <property type="match status" value="1"/>
</dbReference>
<feature type="domain" description="ChrR-like cupin" evidence="1">
    <location>
        <begin position="16"/>
        <end position="117"/>
    </location>
</feature>
<dbReference type="Proteomes" id="UP000029640">
    <property type="component" value="Unassembled WGS sequence"/>
</dbReference>
<dbReference type="Pfam" id="PF12973">
    <property type="entry name" value="Cupin_7"/>
    <property type="match status" value="1"/>
</dbReference>
<dbReference type="HOGENOM" id="CLU_1738288_0_0_6"/>